<dbReference type="Gene3D" id="3.40.605.10">
    <property type="entry name" value="Aldehyde Dehydrogenase, Chain A, domain 1"/>
    <property type="match status" value="2"/>
</dbReference>
<evidence type="ECO:0000313" key="4">
    <source>
        <dbReference type="Proteomes" id="UP000326979"/>
    </source>
</evidence>
<evidence type="ECO:0000259" key="2">
    <source>
        <dbReference type="Pfam" id="PF00171"/>
    </source>
</evidence>
<reference evidence="3 4" key="1">
    <citation type="submission" date="2019-07" db="EMBL/GenBank/DDBJ databases">
        <title>New species of Amycolatopsis and Streptomyces.</title>
        <authorList>
            <person name="Duangmal K."/>
            <person name="Teo W.F.A."/>
            <person name="Lipun K."/>
        </authorList>
    </citation>
    <scope>NUCLEOTIDE SEQUENCE [LARGE SCALE GENOMIC DNA]</scope>
    <source>
        <strain evidence="3 4">TISTR 2346</strain>
    </source>
</reference>
<dbReference type="InterPro" id="IPR016161">
    <property type="entry name" value="Ald_DH/histidinol_DH"/>
</dbReference>
<gene>
    <name evidence="3" type="ORF">FNH04_04765</name>
</gene>
<dbReference type="OrthoDB" id="6882680at2"/>
<feature type="domain" description="Aldehyde dehydrogenase" evidence="2">
    <location>
        <begin position="96"/>
        <end position="165"/>
    </location>
</feature>
<dbReference type="SUPFAM" id="SSF53720">
    <property type="entry name" value="ALDH-like"/>
    <property type="match status" value="2"/>
</dbReference>
<comment type="caution">
    <text evidence="3">The sequence shown here is derived from an EMBL/GenBank/DDBJ whole genome shotgun (WGS) entry which is preliminary data.</text>
</comment>
<keyword evidence="4" id="KW-1185">Reference proteome</keyword>
<evidence type="ECO:0000313" key="3">
    <source>
        <dbReference type="EMBL" id="MPY39260.1"/>
    </source>
</evidence>
<protein>
    <submittedName>
        <fullName evidence="3">Aldehyde dehydrogenase family protein</fullName>
    </submittedName>
</protein>
<organism evidence="3 4">
    <name type="scientific">Streptomyces phyllanthi</name>
    <dbReference type="NCBI Taxonomy" id="1803180"/>
    <lineage>
        <taxon>Bacteria</taxon>
        <taxon>Bacillati</taxon>
        <taxon>Actinomycetota</taxon>
        <taxon>Actinomycetes</taxon>
        <taxon>Kitasatosporales</taxon>
        <taxon>Streptomycetaceae</taxon>
        <taxon>Streptomyces</taxon>
    </lineage>
</organism>
<name>A0A5N8VVH2_9ACTN</name>
<dbReference type="Gene3D" id="3.40.309.10">
    <property type="entry name" value="Aldehyde Dehydrogenase, Chain A, domain 2"/>
    <property type="match status" value="1"/>
</dbReference>
<dbReference type="PANTHER" id="PTHR11699">
    <property type="entry name" value="ALDEHYDE DEHYDROGENASE-RELATED"/>
    <property type="match status" value="1"/>
</dbReference>
<dbReference type="AlphaFoldDB" id="A0A5N8VVH2"/>
<dbReference type="InterPro" id="IPR015590">
    <property type="entry name" value="Aldehyde_DH_dom"/>
</dbReference>
<dbReference type="EMBL" id="VJZE01000016">
    <property type="protein sequence ID" value="MPY39260.1"/>
    <property type="molecule type" value="Genomic_DNA"/>
</dbReference>
<dbReference type="InterPro" id="IPR016163">
    <property type="entry name" value="Ald_DH_C"/>
</dbReference>
<keyword evidence="1" id="KW-0560">Oxidoreductase</keyword>
<dbReference type="Pfam" id="PF00171">
    <property type="entry name" value="Aldedh"/>
    <property type="match status" value="1"/>
</dbReference>
<sequence>MAQAESSIQARIRRGDGSPLVTAGDLAPAEHFVDGGFRPGKSVRTMDVVNPCDGTLFAQVPEGSVEDVDLAVTAARAARATWGRTVPKERSEVLHDTPYGLSASVWTENSRRGLDLPDRLDFGTVWVNAHLVLANEMPWAGFKGSGYGRDLSVYALDDYSRTKHVMHNHSR</sequence>
<dbReference type="InterPro" id="IPR016162">
    <property type="entry name" value="Ald_DH_N"/>
</dbReference>
<accession>A0A5N8VVH2</accession>
<evidence type="ECO:0000256" key="1">
    <source>
        <dbReference type="ARBA" id="ARBA00023002"/>
    </source>
</evidence>
<dbReference type="GO" id="GO:0016620">
    <property type="term" value="F:oxidoreductase activity, acting on the aldehyde or oxo group of donors, NAD or NADP as acceptor"/>
    <property type="evidence" value="ECO:0007669"/>
    <property type="project" value="InterPro"/>
</dbReference>
<dbReference type="RefSeq" id="WP_152780622.1">
    <property type="nucleotide sequence ID" value="NZ_BAABEQ010000083.1"/>
</dbReference>
<dbReference type="Proteomes" id="UP000326979">
    <property type="component" value="Unassembled WGS sequence"/>
</dbReference>
<proteinExistence type="predicted"/>